<dbReference type="PANTHER" id="PTHR43677">
    <property type="entry name" value="SHORT-CHAIN DEHYDROGENASE/REDUCTASE"/>
    <property type="match status" value="1"/>
</dbReference>
<dbReference type="Pfam" id="PF08240">
    <property type="entry name" value="ADH_N"/>
    <property type="match status" value="1"/>
</dbReference>
<dbReference type="GO" id="GO:0016491">
    <property type="term" value="F:oxidoreductase activity"/>
    <property type="evidence" value="ECO:0007669"/>
    <property type="project" value="InterPro"/>
</dbReference>
<dbReference type="Gene3D" id="3.40.50.720">
    <property type="entry name" value="NAD(P)-binding Rossmann-like Domain"/>
    <property type="match status" value="1"/>
</dbReference>
<dbReference type="Pfam" id="PF00107">
    <property type="entry name" value="ADH_zinc_N"/>
    <property type="match status" value="1"/>
</dbReference>
<protein>
    <submittedName>
        <fullName evidence="2">NADPH:quinone oxidoreductase</fullName>
    </submittedName>
</protein>
<dbReference type="SUPFAM" id="SSF50129">
    <property type="entry name" value="GroES-like"/>
    <property type="match status" value="1"/>
</dbReference>
<dbReference type="CDD" id="cd08241">
    <property type="entry name" value="QOR1"/>
    <property type="match status" value="1"/>
</dbReference>
<organism evidence="2 3">
    <name type="scientific">Rhodococcoides kyotonense</name>
    <dbReference type="NCBI Taxonomy" id="398843"/>
    <lineage>
        <taxon>Bacteria</taxon>
        <taxon>Bacillati</taxon>
        <taxon>Actinomycetota</taxon>
        <taxon>Actinomycetes</taxon>
        <taxon>Mycobacteriales</taxon>
        <taxon>Nocardiaceae</taxon>
        <taxon>Rhodococcoides</taxon>
    </lineage>
</organism>
<name>A0A177YN00_9NOCA</name>
<dbReference type="AlphaFoldDB" id="A0A177YN00"/>
<dbReference type="PANTHER" id="PTHR43677:SF4">
    <property type="entry name" value="QUINONE OXIDOREDUCTASE-LIKE PROTEIN 2"/>
    <property type="match status" value="1"/>
</dbReference>
<dbReference type="InterPro" id="IPR013149">
    <property type="entry name" value="ADH-like_C"/>
</dbReference>
<dbReference type="Proteomes" id="UP000077519">
    <property type="component" value="Unassembled WGS sequence"/>
</dbReference>
<dbReference type="RefSeq" id="WP_068421050.1">
    <property type="nucleotide sequence ID" value="NZ_LVHI01000002.1"/>
</dbReference>
<dbReference type="SUPFAM" id="SSF51735">
    <property type="entry name" value="NAD(P)-binding Rossmann-fold domains"/>
    <property type="match status" value="1"/>
</dbReference>
<gene>
    <name evidence="2" type="ORF">A3K89_14735</name>
</gene>
<feature type="domain" description="Enoyl reductase (ER)" evidence="1">
    <location>
        <begin position="11"/>
        <end position="319"/>
    </location>
</feature>
<dbReference type="Gene3D" id="3.90.180.10">
    <property type="entry name" value="Medium-chain alcohol dehydrogenases, catalytic domain"/>
    <property type="match status" value="1"/>
</dbReference>
<evidence type="ECO:0000313" key="3">
    <source>
        <dbReference type="Proteomes" id="UP000077519"/>
    </source>
</evidence>
<reference evidence="2 3" key="1">
    <citation type="submission" date="2016-03" db="EMBL/GenBank/DDBJ databases">
        <title>Genome sequence of Rhodococcus kyotonensis KB10.</title>
        <authorList>
            <person name="Jeong H."/>
            <person name="Hong C.E."/>
            <person name="Jo S.H."/>
            <person name="Park J.M."/>
        </authorList>
    </citation>
    <scope>NUCLEOTIDE SEQUENCE [LARGE SCALE GENOMIC DNA]</scope>
    <source>
        <strain evidence="2 3">KB10</strain>
    </source>
</reference>
<evidence type="ECO:0000313" key="2">
    <source>
        <dbReference type="EMBL" id="OAK56875.1"/>
    </source>
</evidence>
<dbReference type="SMART" id="SM00829">
    <property type="entry name" value="PKS_ER"/>
    <property type="match status" value="1"/>
</dbReference>
<evidence type="ECO:0000259" key="1">
    <source>
        <dbReference type="SMART" id="SM00829"/>
    </source>
</evidence>
<sequence>MQAVQLVEAVGPQGVAITEVPEPVASDGQVVVDLHAAGVSFPDLLQTSGSYQMVASLPAVLGAEGAGVVRSAPLGSGLTEGQKVAVLALDGAWQQTVVLDPRFVFPLPESVSLTAGSGFLMNYLTVHFALDERARSRAGETVLVHGAAGGIGTAALQVAAALGMETIAVVSSDEKAKVAAANRATHTVMVDGFKDRVLELTDGRGVDVVLDPVGGDRFLDSIRSLAPNGRLVVLGFTGGEIPTVKVNRLLLKNVSVVGAGWGEYIRAFPDYTARQWAGLVPRLKDGSLIVEEPKVVPMEAAVGALESLADRTATGKVSLSLRPDAVVE</sequence>
<accession>A0A177YN00</accession>
<keyword evidence="3" id="KW-1185">Reference proteome</keyword>
<dbReference type="InterPro" id="IPR013154">
    <property type="entry name" value="ADH-like_N"/>
</dbReference>
<comment type="caution">
    <text evidence="2">The sequence shown here is derived from an EMBL/GenBank/DDBJ whole genome shotgun (WGS) entry which is preliminary data.</text>
</comment>
<dbReference type="InterPro" id="IPR036291">
    <property type="entry name" value="NAD(P)-bd_dom_sf"/>
</dbReference>
<dbReference type="InterPro" id="IPR051397">
    <property type="entry name" value="Zn-ADH-like_protein"/>
</dbReference>
<dbReference type="InterPro" id="IPR011032">
    <property type="entry name" value="GroES-like_sf"/>
</dbReference>
<proteinExistence type="predicted"/>
<dbReference type="EMBL" id="LVHI01000002">
    <property type="protein sequence ID" value="OAK56875.1"/>
    <property type="molecule type" value="Genomic_DNA"/>
</dbReference>
<dbReference type="InterPro" id="IPR020843">
    <property type="entry name" value="ER"/>
</dbReference>